<reference evidence="11 12" key="1">
    <citation type="submission" date="2025-04" db="UniProtKB">
        <authorList>
            <consortium name="RefSeq"/>
        </authorList>
    </citation>
    <scope>IDENTIFICATION</scope>
</reference>
<evidence type="ECO:0000256" key="4">
    <source>
        <dbReference type="ARBA" id="ARBA00023015"/>
    </source>
</evidence>
<feature type="compositionally biased region" description="Basic residues" evidence="7">
    <location>
        <begin position="317"/>
        <end position="326"/>
    </location>
</feature>
<evidence type="ECO:0000313" key="11">
    <source>
        <dbReference type="RefSeq" id="XP_022105585.1"/>
    </source>
</evidence>
<accession>A0A8B7ZQ83</accession>
<feature type="region of interest" description="Disordered" evidence="7">
    <location>
        <begin position="93"/>
        <end position="195"/>
    </location>
</feature>
<dbReference type="GO" id="GO:0005634">
    <property type="term" value="C:nucleus"/>
    <property type="evidence" value="ECO:0007669"/>
    <property type="project" value="UniProtKB-SubCell"/>
</dbReference>
<protein>
    <submittedName>
        <fullName evidence="11 12">NGFI-A-binding protein 1-like isoform X1</fullName>
    </submittedName>
</protein>
<dbReference type="Pfam" id="PF04905">
    <property type="entry name" value="NCD2"/>
    <property type="match status" value="1"/>
</dbReference>
<dbReference type="AlphaFoldDB" id="A0A8B7ZQ83"/>
<keyword evidence="4" id="KW-0805">Transcription regulation</keyword>
<dbReference type="InterPro" id="IPR038398">
    <property type="entry name" value="NCD2_sf"/>
</dbReference>
<dbReference type="Gene3D" id="1.10.150.50">
    <property type="entry name" value="Transcription Factor, Ets-1"/>
    <property type="match status" value="1"/>
</dbReference>
<evidence type="ECO:0000313" key="10">
    <source>
        <dbReference type="Proteomes" id="UP000694845"/>
    </source>
</evidence>
<feature type="compositionally biased region" description="Low complexity" evidence="7">
    <location>
        <begin position="168"/>
        <end position="184"/>
    </location>
</feature>
<feature type="region of interest" description="Disordered" evidence="7">
    <location>
        <begin position="450"/>
        <end position="509"/>
    </location>
</feature>
<feature type="region of interest" description="Disordered" evidence="7">
    <location>
        <begin position="317"/>
        <end position="355"/>
    </location>
</feature>
<keyword evidence="6" id="KW-0539">Nucleus</keyword>
<name>A0A8B7ZQ83_ACAPL</name>
<gene>
    <name evidence="11 12" type="primary">LOC110987294</name>
</gene>
<dbReference type="InterPro" id="IPR039040">
    <property type="entry name" value="NAB_fam"/>
</dbReference>
<keyword evidence="10" id="KW-1185">Reference proteome</keyword>
<evidence type="ECO:0000259" key="8">
    <source>
        <dbReference type="Pfam" id="PF04904"/>
    </source>
</evidence>
<dbReference type="PANTHER" id="PTHR12623:SF10">
    <property type="entry name" value="NGFI-A-BINDING PROTEIN HOMOLOG"/>
    <property type="match status" value="1"/>
</dbReference>
<proteinExistence type="inferred from homology"/>
<dbReference type="Gene3D" id="1.20.120.2010">
    <property type="entry name" value="NAB conserved domain 2"/>
    <property type="match status" value="1"/>
</dbReference>
<feature type="compositionally biased region" description="Polar residues" evidence="7">
    <location>
        <begin position="138"/>
        <end position="161"/>
    </location>
</feature>
<comment type="subcellular location">
    <subcellularLocation>
        <location evidence="1">Nucleus</location>
    </subcellularLocation>
</comment>
<feature type="domain" description="Nab N-terminal" evidence="8">
    <location>
        <begin position="15"/>
        <end position="89"/>
    </location>
</feature>
<dbReference type="GeneID" id="110987294"/>
<dbReference type="RefSeq" id="XP_022105585.1">
    <property type="nucleotide sequence ID" value="XM_022249893.1"/>
</dbReference>
<sequence>MATHPTCTNPPPINPSNPSEYQLYQVLERANLLGYFSNFIQQGGDDVTQLCEASNEEFMEILALVGMSSKPLHIRRLQRALQEWAKENNVPCLQTQPSTAPQQPPLNSMPYASGLAGMQPQGPTARSVVTQWGPAHPSPSNQWNTGQPLASEHSSPSDSPRQTPPYAAQPGMSSQPSSQAPQQALGGNGKVGASGMDECMDPQMLRRVAQRIMASHTPSPITQTSQNRKLLSSVQHIIEMPPDHHQRLEEIQKWAPIYGRFDSKRKDDKPLTAHEISVNEAAIQLCCIDPYLLVQRDKLFPLARQVVRESGYQFKHGHSRSLKVSHSKNEEGGGSKAKRVKVESGTGAYRDTEVTTPNPRTVQAEILKLRREERMNEILMHLNSIAQKQSDIKASIAAARSEDNIQQVYDLKVQLEKLTTQQLLLMTEQTDLIKRQRRSDRYYVAKARAEEENGDLATPDDQLTDPDREEDSREPLQALASTYSGLPAVEGARAPLDKPAPKNSGNSNSSLAQTLLIQHTLMDEGLRVAQNYALDGHEGPSATLSGENGHARVKAESSELDSCEEEEAVSRAAESTITALLSLSNNRKQQLDDQKLNS</sequence>
<comment type="similarity">
    <text evidence="2">Belongs to the NAB family.</text>
</comment>
<dbReference type="Pfam" id="PF04904">
    <property type="entry name" value="SAM_NCD1"/>
    <property type="match status" value="1"/>
</dbReference>
<dbReference type="GO" id="GO:0003712">
    <property type="term" value="F:transcription coregulator activity"/>
    <property type="evidence" value="ECO:0007669"/>
    <property type="project" value="InterPro"/>
</dbReference>
<dbReference type="InterPro" id="IPR006988">
    <property type="entry name" value="Nab_N"/>
</dbReference>
<dbReference type="RefSeq" id="XP_022105586.1">
    <property type="nucleotide sequence ID" value="XM_022249894.1"/>
</dbReference>
<evidence type="ECO:0000256" key="3">
    <source>
        <dbReference type="ARBA" id="ARBA00022491"/>
    </source>
</evidence>
<keyword evidence="5" id="KW-0804">Transcription</keyword>
<dbReference type="GO" id="GO:0045892">
    <property type="term" value="P:negative regulation of DNA-templated transcription"/>
    <property type="evidence" value="ECO:0007669"/>
    <property type="project" value="InterPro"/>
</dbReference>
<evidence type="ECO:0000256" key="1">
    <source>
        <dbReference type="ARBA" id="ARBA00004123"/>
    </source>
</evidence>
<evidence type="ECO:0000256" key="5">
    <source>
        <dbReference type="ARBA" id="ARBA00023163"/>
    </source>
</evidence>
<evidence type="ECO:0000313" key="12">
    <source>
        <dbReference type="RefSeq" id="XP_022105586.1"/>
    </source>
</evidence>
<dbReference type="Proteomes" id="UP000694845">
    <property type="component" value="Unplaced"/>
</dbReference>
<dbReference type="OrthoDB" id="10028556at2759"/>
<feature type="compositionally biased region" description="Polar residues" evidence="7">
    <location>
        <begin position="121"/>
        <end position="130"/>
    </location>
</feature>
<dbReference type="KEGG" id="aplc:110987294"/>
<dbReference type="InterPro" id="IPR006989">
    <property type="entry name" value="NAB_co-repressor_dom"/>
</dbReference>
<evidence type="ECO:0000256" key="7">
    <source>
        <dbReference type="SAM" id="MobiDB-lite"/>
    </source>
</evidence>
<evidence type="ECO:0000256" key="2">
    <source>
        <dbReference type="ARBA" id="ARBA00008864"/>
    </source>
</evidence>
<evidence type="ECO:0000259" key="9">
    <source>
        <dbReference type="Pfam" id="PF04905"/>
    </source>
</evidence>
<dbReference type="InterPro" id="IPR013761">
    <property type="entry name" value="SAM/pointed_sf"/>
</dbReference>
<evidence type="ECO:0000256" key="6">
    <source>
        <dbReference type="ARBA" id="ARBA00023242"/>
    </source>
</evidence>
<organism evidence="10 12">
    <name type="scientific">Acanthaster planci</name>
    <name type="common">Crown-of-thorns starfish</name>
    <dbReference type="NCBI Taxonomy" id="133434"/>
    <lineage>
        <taxon>Eukaryota</taxon>
        <taxon>Metazoa</taxon>
        <taxon>Echinodermata</taxon>
        <taxon>Eleutherozoa</taxon>
        <taxon>Asterozoa</taxon>
        <taxon>Asteroidea</taxon>
        <taxon>Valvatacea</taxon>
        <taxon>Valvatida</taxon>
        <taxon>Acanthasteridae</taxon>
        <taxon>Acanthaster</taxon>
    </lineage>
</organism>
<feature type="domain" description="NAB co-repressor" evidence="9">
    <location>
        <begin position="204"/>
        <end position="320"/>
    </location>
</feature>
<keyword evidence="3" id="KW-0678">Repressor</keyword>
<dbReference type="PANTHER" id="PTHR12623">
    <property type="entry name" value="NGFI-A BINDING PROTEIN"/>
    <property type="match status" value="1"/>
</dbReference>